<evidence type="ECO:0000313" key="4">
    <source>
        <dbReference type="Proteomes" id="UP000642829"/>
    </source>
</evidence>
<proteinExistence type="predicted"/>
<feature type="transmembrane region" description="Helical" evidence="1">
    <location>
        <begin position="121"/>
        <end position="141"/>
    </location>
</feature>
<dbReference type="Pfam" id="PF00581">
    <property type="entry name" value="Rhodanese"/>
    <property type="match status" value="1"/>
</dbReference>
<dbReference type="AlphaFoldDB" id="A0A8J3GEX2"/>
<sequence>MNSISPQQLSDNLRHAPDEWFLIDVRSPGEYRSGHIDGASNYPVDQLDATTVSRLADAANGRKIVLICQSSTRSKRALEIWAKAGHNGAVELDGGMSAWPGQAGLTSPTGGAISLDRQVRIVAGANIFVGTLLGAFVNPWFLLIPGFFGAGLTFAGLTGACGLALLLTKMPWNR</sequence>
<dbReference type="InterPro" id="IPR050229">
    <property type="entry name" value="GlpE_sulfurtransferase"/>
</dbReference>
<dbReference type="PANTHER" id="PTHR43031:SF1">
    <property type="entry name" value="PYRIDINE NUCLEOTIDE-DISULPHIDE OXIDOREDUCTASE"/>
    <property type="match status" value="1"/>
</dbReference>
<keyword evidence="1" id="KW-0472">Membrane</keyword>
<dbReference type="SUPFAM" id="SSF52821">
    <property type="entry name" value="Rhodanese/Cell cycle control phosphatase"/>
    <property type="match status" value="1"/>
</dbReference>
<dbReference type="InterPro" id="IPR001763">
    <property type="entry name" value="Rhodanese-like_dom"/>
</dbReference>
<dbReference type="EMBL" id="BMXG01000017">
    <property type="protein sequence ID" value="GHC07216.1"/>
    <property type="molecule type" value="Genomic_DNA"/>
</dbReference>
<dbReference type="Proteomes" id="UP000642829">
    <property type="component" value="Unassembled WGS sequence"/>
</dbReference>
<organism evidence="3 4">
    <name type="scientific">Cerasicoccus arenae</name>
    <dbReference type="NCBI Taxonomy" id="424488"/>
    <lineage>
        <taxon>Bacteria</taxon>
        <taxon>Pseudomonadati</taxon>
        <taxon>Verrucomicrobiota</taxon>
        <taxon>Opitutia</taxon>
        <taxon>Puniceicoccales</taxon>
        <taxon>Cerasicoccaceae</taxon>
        <taxon>Cerasicoccus</taxon>
    </lineage>
</organism>
<evidence type="ECO:0000256" key="1">
    <source>
        <dbReference type="SAM" id="Phobius"/>
    </source>
</evidence>
<accession>A0A8J3GEX2</accession>
<dbReference type="Pfam" id="PF11127">
    <property type="entry name" value="YgaP-like_TM"/>
    <property type="match status" value="1"/>
</dbReference>
<dbReference type="CDD" id="cd00158">
    <property type="entry name" value="RHOD"/>
    <property type="match status" value="1"/>
</dbReference>
<dbReference type="RefSeq" id="WP_189515756.1">
    <property type="nucleotide sequence ID" value="NZ_BMXG01000017.1"/>
</dbReference>
<dbReference type="SMART" id="SM00450">
    <property type="entry name" value="RHOD"/>
    <property type="match status" value="1"/>
</dbReference>
<dbReference type="PROSITE" id="PS50206">
    <property type="entry name" value="RHODANESE_3"/>
    <property type="match status" value="1"/>
</dbReference>
<gene>
    <name evidence="3" type="ORF">GCM10007047_25320</name>
</gene>
<keyword evidence="4" id="KW-1185">Reference proteome</keyword>
<dbReference type="PANTHER" id="PTHR43031">
    <property type="entry name" value="FAD-DEPENDENT OXIDOREDUCTASE"/>
    <property type="match status" value="1"/>
</dbReference>
<keyword evidence="1" id="KW-0812">Transmembrane</keyword>
<dbReference type="Gene3D" id="3.40.250.10">
    <property type="entry name" value="Rhodanese-like domain"/>
    <property type="match status" value="1"/>
</dbReference>
<reference evidence="3" key="2">
    <citation type="submission" date="2020-09" db="EMBL/GenBank/DDBJ databases">
        <authorList>
            <person name="Sun Q."/>
            <person name="Kim S."/>
        </authorList>
    </citation>
    <scope>NUCLEOTIDE SEQUENCE</scope>
    <source>
        <strain evidence="3">KCTC 12870</strain>
    </source>
</reference>
<keyword evidence="1" id="KW-1133">Transmembrane helix</keyword>
<dbReference type="Gene3D" id="6.10.140.1340">
    <property type="match status" value="1"/>
</dbReference>
<name>A0A8J3GEX2_9BACT</name>
<comment type="caution">
    <text evidence="3">The sequence shown here is derived from an EMBL/GenBank/DDBJ whole genome shotgun (WGS) entry which is preliminary data.</text>
</comment>
<feature type="domain" description="Rhodanese" evidence="2">
    <location>
        <begin position="16"/>
        <end position="108"/>
    </location>
</feature>
<dbReference type="InterPro" id="IPR021309">
    <property type="entry name" value="YgaP-like_TM"/>
</dbReference>
<dbReference type="InterPro" id="IPR036873">
    <property type="entry name" value="Rhodanese-like_dom_sf"/>
</dbReference>
<protein>
    <submittedName>
        <fullName evidence="3">Sulfurtransferase</fullName>
    </submittedName>
</protein>
<evidence type="ECO:0000313" key="3">
    <source>
        <dbReference type="EMBL" id="GHC07216.1"/>
    </source>
</evidence>
<feature type="transmembrane region" description="Helical" evidence="1">
    <location>
        <begin position="147"/>
        <end position="168"/>
    </location>
</feature>
<reference evidence="3" key="1">
    <citation type="journal article" date="2014" name="Int. J. Syst. Evol. Microbiol.">
        <title>Complete genome sequence of Corynebacterium casei LMG S-19264T (=DSM 44701T), isolated from a smear-ripened cheese.</title>
        <authorList>
            <consortium name="US DOE Joint Genome Institute (JGI-PGF)"/>
            <person name="Walter F."/>
            <person name="Albersmeier A."/>
            <person name="Kalinowski J."/>
            <person name="Ruckert C."/>
        </authorList>
    </citation>
    <scope>NUCLEOTIDE SEQUENCE</scope>
    <source>
        <strain evidence="3">KCTC 12870</strain>
    </source>
</reference>
<evidence type="ECO:0000259" key="2">
    <source>
        <dbReference type="PROSITE" id="PS50206"/>
    </source>
</evidence>